<protein>
    <submittedName>
        <fullName evidence="6">DNA-binding transcriptional regulator IlvY</fullName>
    </submittedName>
</protein>
<comment type="similarity">
    <text evidence="1">Belongs to the LysR transcriptional regulatory family.</text>
</comment>
<dbReference type="InterPro" id="IPR000847">
    <property type="entry name" value="LysR_HTH_N"/>
</dbReference>
<gene>
    <name evidence="6" type="ORF">MBFIL_16970</name>
</gene>
<dbReference type="GO" id="GO:0003700">
    <property type="term" value="F:DNA-binding transcription factor activity"/>
    <property type="evidence" value="ECO:0007669"/>
    <property type="project" value="InterPro"/>
</dbReference>
<evidence type="ECO:0000256" key="3">
    <source>
        <dbReference type="ARBA" id="ARBA00023125"/>
    </source>
</evidence>
<organism evidence="6 7">
    <name type="scientific">Methanobrevibacter filiformis</name>
    <dbReference type="NCBI Taxonomy" id="55758"/>
    <lineage>
        <taxon>Archaea</taxon>
        <taxon>Methanobacteriati</taxon>
        <taxon>Methanobacteriota</taxon>
        <taxon>Methanomada group</taxon>
        <taxon>Methanobacteria</taxon>
        <taxon>Methanobacteriales</taxon>
        <taxon>Methanobacteriaceae</taxon>
        <taxon>Methanobrevibacter</taxon>
    </lineage>
</organism>
<name>A0A162FIU7_9EURY</name>
<keyword evidence="3 6" id="KW-0238">DNA-binding</keyword>
<keyword evidence="4" id="KW-0804">Transcription</keyword>
<accession>A0A162FIU7</accession>
<dbReference type="PROSITE" id="PS50931">
    <property type="entry name" value="HTH_LYSR"/>
    <property type="match status" value="1"/>
</dbReference>
<dbReference type="PANTHER" id="PTHR30126:SF40">
    <property type="entry name" value="HTH-TYPE TRANSCRIPTIONAL REGULATOR GLTR"/>
    <property type="match status" value="1"/>
</dbReference>
<evidence type="ECO:0000313" key="7">
    <source>
        <dbReference type="Proteomes" id="UP000077066"/>
    </source>
</evidence>
<dbReference type="OrthoDB" id="62169at2157"/>
<keyword evidence="7" id="KW-1185">Reference proteome</keyword>
<evidence type="ECO:0000256" key="2">
    <source>
        <dbReference type="ARBA" id="ARBA00023015"/>
    </source>
</evidence>
<dbReference type="STRING" id="55758.MBFIL_16970"/>
<dbReference type="Proteomes" id="UP000077066">
    <property type="component" value="Unassembled WGS sequence"/>
</dbReference>
<dbReference type="InterPro" id="IPR036388">
    <property type="entry name" value="WH-like_DNA-bd_sf"/>
</dbReference>
<dbReference type="PATRIC" id="fig|55758.3.peg.1909"/>
<keyword evidence="2" id="KW-0805">Transcription regulation</keyword>
<dbReference type="EMBL" id="LWMT01000268">
    <property type="protein sequence ID" value="KZX10640.1"/>
    <property type="molecule type" value="Genomic_DNA"/>
</dbReference>
<dbReference type="GO" id="GO:0000976">
    <property type="term" value="F:transcription cis-regulatory region binding"/>
    <property type="evidence" value="ECO:0007669"/>
    <property type="project" value="TreeGrafter"/>
</dbReference>
<dbReference type="RefSeq" id="WP_066973619.1">
    <property type="nucleotide sequence ID" value="NZ_LWMT01000268.1"/>
</dbReference>
<dbReference type="InterPro" id="IPR036390">
    <property type="entry name" value="WH_DNA-bd_sf"/>
</dbReference>
<dbReference type="Gene3D" id="3.40.190.10">
    <property type="entry name" value="Periplasmic binding protein-like II"/>
    <property type="match status" value="1"/>
</dbReference>
<dbReference type="Pfam" id="PF00126">
    <property type="entry name" value="HTH_1"/>
    <property type="match status" value="1"/>
</dbReference>
<evidence type="ECO:0000256" key="4">
    <source>
        <dbReference type="ARBA" id="ARBA00023163"/>
    </source>
</evidence>
<sequence length="289" mass="33050">MKYETEINIKINDKTYKHNLFQSLKVLSTNYSQRKTAEILNISHSVLNRRIKKAEDSLGYKLVKSTNHSSELTNEAKKLLQIYEKYENRSLESKNIIICGGHIASGLLEHLSSDSLWDISIYSSDDLSSYDLAKRNLVDILALDDPLLAFKNNLDFTPIAYDHLVLVSSKINSNINSLNDLNNCDFISVRGTAQRLAWQTLNDNNIKFNIKKEVKSQYEAFKIIRNSKNLYTFLNASFFKGNPILKKETMHVISITTFNNDKTGISEFINDIIENKSKEIAKQGFIPVN</sequence>
<proteinExistence type="inferred from homology"/>
<dbReference type="Gene3D" id="1.10.10.10">
    <property type="entry name" value="Winged helix-like DNA-binding domain superfamily/Winged helix DNA-binding domain"/>
    <property type="match status" value="1"/>
</dbReference>
<reference evidence="6 7" key="1">
    <citation type="submission" date="2016-04" db="EMBL/GenBank/DDBJ databases">
        <title>Genome sequence of Methanobrevibacter filiformis DSM 11501.</title>
        <authorList>
            <person name="Poehlein A."/>
            <person name="Seedorf H."/>
            <person name="Daniel R."/>
        </authorList>
    </citation>
    <scope>NUCLEOTIDE SEQUENCE [LARGE SCALE GENOMIC DNA]</scope>
    <source>
        <strain evidence="6 7">DSM 11501</strain>
    </source>
</reference>
<comment type="caution">
    <text evidence="6">The sequence shown here is derived from an EMBL/GenBank/DDBJ whole genome shotgun (WGS) entry which is preliminary data.</text>
</comment>
<evidence type="ECO:0000256" key="1">
    <source>
        <dbReference type="ARBA" id="ARBA00009437"/>
    </source>
</evidence>
<evidence type="ECO:0000313" key="6">
    <source>
        <dbReference type="EMBL" id="KZX10640.1"/>
    </source>
</evidence>
<dbReference type="SUPFAM" id="SSF46785">
    <property type="entry name" value="Winged helix' DNA-binding domain"/>
    <property type="match status" value="1"/>
</dbReference>
<dbReference type="AlphaFoldDB" id="A0A162FIU7"/>
<evidence type="ECO:0000259" key="5">
    <source>
        <dbReference type="PROSITE" id="PS50931"/>
    </source>
</evidence>
<dbReference type="PANTHER" id="PTHR30126">
    <property type="entry name" value="HTH-TYPE TRANSCRIPTIONAL REGULATOR"/>
    <property type="match status" value="1"/>
</dbReference>
<feature type="domain" description="HTH lysR-type" evidence="5">
    <location>
        <begin position="19"/>
        <end position="73"/>
    </location>
</feature>